<protein>
    <submittedName>
        <fullName evidence="2">ABC-2 family transporter</fullName>
    </submittedName>
</protein>
<keyword evidence="1" id="KW-0472">Membrane</keyword>
<sequence>MSTAVSTEMRKFFSTRLWWVLLLVMAGYMAFLAAVLAFSLVESPEQPTVEPLDLVRSIYTVATSLGYVFPAIVGTLAVTSEFRHRTIVPTLLADPSRTRLITAKMIAAAPIGVLFGLAGTVACIGAGAGMLAALDVDPMLGEPEVWRSAALSVVALTVWALVGVGLGTALPNQVASIVTLLAFTQFVEPIARMALPALLDDAGARVASYLPGAAGEAMTGASLFNAFAPGGILEWWQGALVLVGYGLLFAVVGRLTTFRRDIG</sequence>
<comment type="caution">
    <text evidence="2">The sequence shown here is derived from an EMBL/GenBank/DDBJ whole genome shotgun (WGS) entry which is preliminary data.</text>
</comment>
<proteinExistence type="predicted"/>
<dbReference type="RefSeq" id="WP_098458671.1">
    <property type="nucleotide sequence ID" value="NZ_PDJH01000001.1"/>
</dbReference>
<reference evidence="2 3" key="1">
    <citation type="submission" date="2017-10" db="EMBL/GenBank/DDBJ databases">
        <title>Sequencing the genomes of 1000 actinobacteria strains.</title>
        <authorList>
            <person name="Klenk H.-P."/>
        </authorList>
    </citation>
    <scope>NUCLEOTIDE SEQUENCE [LARGE SCALE GENOMIC DNA]</scope>
    <source>
        <strain evidence="2 3">DSM 21574</strain>
    </source>
</reference>
<feature type="transmembrane region" description="Helical" evidence="1">
    <location>
        <begin position="235"/>
        <end position="255"/>
    </location>
</feature>
<feature type="transmembrane region" description="Helical" evidence="1">
    <location>
        <begin position="58"/>
        <end position="78"/>
    </location>
</feature>
<keyword evidence="1" id="KW-1133">Transmembrane helix</keyword>
<accession>A0A2A9EFR1</accession>
<evidence type="ECO:0000313" key="2">
    <source>
        <dbReference type="EMBL" id="PFG37653.1"/>
    </source>
</evidence>
<evidence type="ECO:0000313" key="3">
    <source>
        <dbReference type="Proteomes" id="UP000221394"/>
    </source>
</evidence>
<feature type="transmembrane region" description="Helical" evidence="1">
    <location>
        <begin position="106"/>
        <end position="133"/>
    </location>
</feature>
<gene>
    <name evidence="2" type="ORF">ATL41_2420</name>
</gene>
<dbReference type="OrthoDB" id="5244396at2"/>
<dbReference type="EMBL" id="PDJH01000001">
    <property type="protein sequence ID" value="PFG37653.1"/>
    <property type="molecule type" value="Genomic_DNA"/>
</dbReference>
<dbReference type="Pfam" id="PF12730">
    <property type="entry name" value="ABC2_membrane_4"/>
    <property type="match status" value="1"/>
</dbReference>
<evidence type="ECO:0000256" key="1">
    <source>
        <dbReference type="SAM" id="Phobius"/>
    </source>
</evidence>
<feature type="transmembrane region" description="Helical" evidence="1">
    <location>
        <begin position="145"/>
        <end position="167"/>
    </location>
</feature>
<dbReference type="AlphaFoldDB" id="A0A2A9EFR1"/>
<keyword evidence="1" id="KW-0812">Transmembrane</keyword>
<keyword evidence="3" id="KW-1185">Reference proteome</keyword>
<feature type="transmembrane region" description="Helical" evidence="1">
    <location>
        <begin position="17"/>
        <end position="38"/>
    </location>
</feature>
<dbReference type="Proteomes" id="UP000221394">
    <property type="component" value="Unassembled WGS sequence"/>
</dbReference>
<name>A0A2A9EFR1_9MICO</name>
<organism evidence="2 3">
    <name type="scientific">Flavimobilis soli</name>
    <dbReference type="NCBI Taxonomy" id="442709"/>
    <lineage>
        <taxon>Bacteria</taxon>
        <taxon>Bacillati</taxon>
        <taxon>Actinomycetota</taxon>
        <taxon>Actinomycetes</taxon>
        <taxon>Micrococcales</taxon>
        <taxon>Jonesiaceae</taxon>
        <taxon>Flavimobilis</taxon>
    </lineage>
</organism>
<feature type="transmembrane region" description="Helical" evidence="1">
    <location>
        <begin position="174"/>
        <end position="195"/>
    </location>
</feature>